<evidence type="ECO:0000313" key="12">
    <source>
        <dbReference type="Proteomes" id="UP000298049"/>
    </source>
</evidence>
<dbReference type="InterPro" id="IPR003838">
    <property type="entry name" value="ABC3_permease_C"/>
</dbReference>
<evidence type="ECO:0000256" key="5">
    <source>
        <dbReference type="ARBA" id="ARBA00023136"/>
    </source>
</evidence>
<dbReference type="KEGG" id="hmi:soil367_09235"/>
<dbReference type="InterPro" id="IPR010791">
    <property type="entry name" value="AttH_dom"/>
</dbReference>
<feature type="transmembrane region" description="Helical" evidence="7">
    <location>
        <begin position="680"/>
        <end position="703"/>
    </location>
</feature>
<feature type="transmembrane region" description="Helical" evidence="7">
    <location>
        <begin position="771"/>
        <end position="791"/>
    </location>
</feature>
<dbReference type="Pfam" id="PF07143">
    <property type="entry name" value="CrtC"/>
    <property type="match status" value="1"/>
</dbReference>
<dbReference type="Pfam" id="PF12704">
    <property type="entry name" value="MacB_PCD"/>
    <property type="match status" value="1"/>
</dbReference>
<feature type="transmembrane region" description="Helical" evidence="7">
    <location>
        <begin position="325"/>
        <end position="346"/>
    </location>
</feature>
<feature type="transmembrane region" description="Helical" evidence="7">
    <location>
        <begin position="445"/>
        <end position="465"/>
    </location>
</feature>
<dbReference type="SUPFAM" id="SSF159245">
    <property type="entry name" value="AttH-like"/>
    <property type="match status" value="1"/>
</dbReference>
<dbReference type="GO" id="GO:0005886">
    <property type="term" value="C:plasma membrane"/>
    <property type="evidence" value="ECO:0007669"/>
    <property type="project" value="UniProtKB-SubCell"/>
</dbReference>
<keyword evidence="12" id="KW-1185">Reference proteome</keyword>
<dbReference type="InterPro" id="IPR023374">
    <property type="entry name" value="AttH-like_dom_sf"/>
</dbReference>
<feature type="transmembrane region" description="Helical" evidence="7">
    <location>
        <begin position="803"/>
        <end position="822"/>
    </location>
</feature>
<evidence type="ECO:0000256" key="6">
    <source>
        <dbReference type="SAM" id="MobiDB-lite"/>
    </source>
</evidence>
<dbReference type="Gene3D" id="2.40.370.10">
    <property type="entry name" value="AttH-like domain"/>
    <property type="match status" value="2"/>
</dbReference>
<evidence type="ECO:0000256" key="3">
    <source>
        <dbReference type="ARBA" id="ARBA00022692"/>
    </source>
</evidence>
<feature type="transmembrane region" description="Helical" evidence="7">
    <location>
        <begin position="25"/>
        <end position="45"/>
    </location>
</feature>
<dbReference type="PANTHER" id="PTHR38591:SF1">
    <property type="entry name" value="BLL1000 PROTEIN"/>
    <property type="match status" value="1"/>
</dbReference>
<reference evidence="11 12" key="1">
    <citation type="submission" date="2018-07" db="EMBL/GenBank/DDBJ databases">
        <title>Marsedoiliclastica nanhaica gen. nov. sp. nov., a novel marine hydrocarbonoclastic bacterium isolated from an in-situ enriched hydrocarbon-degrading consortium in deep-sea sediment.</title>
        <authorList>
            <person name="Dong C."/>
            <person name="Ma T."/>
            <person name="Liu R."/>
            <person name="Shao Z."/>
        </authorList>
    </citation>
    <scope>NUCLEOTIDE SEQUENCE [LARGE SCALE GENOMIC DNA]</scope>
    <source>
        <strain evidence="12">soil36-7</strain>
    </source>
</reference>
<evidence type="ECO:0000256" key="2">
    <source>
        <dbReference type="ARBA" id="ARBA00022475"/>
    </source>
</evidence>
<keyword evidence="2" id="KW-1003">Cell membrane</keyword>
<dbReference type="InterPro" id="IPR025857">
    <property type="entry name" value="MacB_PCD"/>
</dbReference>
<dbReference type="AlphaFoldDB" id="A0A4P7XJP6"/>
<feature type="transmembrane region" description="Helical" evidence="7">
    <location>
        <begin position="228"/>
        <end position="248"/>
    </location>
</feature>
<feature type="transmembrane region" description="Helical" evidence="7">
    <location>
        <begin position="367"/>
        <end position="389"/>
    </location>
</feature>
<keyword evidence="5 7" id="KW-0472">Membrane</keyword>
<keyword evidence="3 7" id="KW-0812">Transmembrane</keyword>
<feature type="region of interest" description="Disordered" evidence="6">
    <location>
        <begin position="891"/>
        <end position="913"/>
    </location>
</feature>
<proteinExistence type="predicted"/>
<feature type="transmembrane region" description="Helical" evidence="7">
    <location>
        <begin position="268"/>
        <end position="290"/>
    </location>
</feature>
<comment type="subcellular location">
    <subcellularLocation>
        <location evidence="1">Cell membrane</location>
        <topology evidence="1">Multi-pass membrane protein</topology>
    </subcellularLocation>
</comment>
<feature type="transmembrane region" description="Helical" evidence="7">
    <location>
        <begin position="724"/>
        <end position="751"/>
    </location>
</feature>
<organism evidence="11 12">
    <name type="scientific">Hydrocarboniclastica marina</name>
    <dbReference type="NCBI Taxonomy" id="2259620"/>
    <lineage>
        <taxon>Bacteria</taxon>
        <taxon>Pseudomonadati</taxon>
        <taxon>Pseudomonadota</taxon>
        <taxon>Gammaproteobacteria</taxon>
        <taxon>Alteromonadales</taxon>
        <taxon>Alteromonadaceae</taxon>
        <taxon>Hydrocarboniclastica</taxon>
    </lineage>
</organism>
<dbReference type="PANTHER" id="PTHR38591">
    <property type="entry name" value="HYDROLASE"/>
    <property type="match status" value="1"/>
</dbReference>
<dbReference type="Proteomes" id="UP000298049">
    <property type="component" value="Chromosome"/>
</dbReference>
<evidence type="ECO:0000259" key="10">
    <source>
        <dbReference type="Pfam" id="PF12704"/>
    </source>
</evidence>
<sequence>MIQLQGISAIATAFASHYRRNPLQFLSLILITALAVALWASVHILTDQARSSFAQSEAAVAPVVEIQRTDGAAVTEKDFGALRQAGVCVTPRLTIKVPVEPELTLIGIDPLSSGCAGAALGNSGAGINLSALGQPRLWGNVSALDRWRQSGLALDDTQLEPAPDLPAQTLLGDIGVVARHQFAGSVQLQLVTGTLAQTDLPPGYRELLVEHGVSSDELAESFLFNLDALALLAMLVAALLIRSVYVFGLSQRQPTLMVLERSGVPRTYIVLCLGIELAVIGIVGATAGLFSGSQLARIFSGGLRETLGGLFDVVARDFVLPGPELWVTALVLILGVMLWACGDLVWRKNHSLGVTSSTFPQRARSLTGSRTVILLIMSLLVGAAFLGLADNLWQLYAGVTLVLCALAVILPHVIVILLRWLERRAVTPLAEWSFSEMQALTREMAVPLIALAFSIAAAIGVHSMVTSFGTTFSTWLEQRLQGDIYLTPSLTQGRSLTRQMDEWTSRLEAIPGVYSVSPRVYGRGLAEKSPVDVIVLDAHSAGLGSGSIIASVRDPLRSLAEGDGVMVNEQLARRLKLAIGDRIALQLGRKHLRPQVLAVYADYGRPAGEAMLTVSQLGPALNQLPQRSLGYSLAVNNVEESLIALEAAELPGEFSFRDQAEVRQLAEQAFARTFRLTGTLISLTLLLSAVGLLLIGLATFRIRRSLYTLLHVFGLTLSQVQGRLIIHSAGLAFLLAVLAVPVGIFLAWLLVARVNPLAFGWALPFQVYPLFWLKLVLVATLIGAFVGWVTGGFIRRGQLPASLLLLLLSPMVVSVAGCDLVNDTQPDDGFASLGSASDGFSQPHPGLTIMLPGDMGAHPDFRLEWWYLTANLTAEDGRRFGAQWTLFRQSLSPPEPSAPGQSNPGPLHDGSVTPWKSPAVWMAHAALSSPEKHAFAEKLARGGTAQAGAETDPVRLWLDDWQLRETAPGVFAVNAGDDGFQYWLEVTLREPPTDAMVLHGSNGFSAKSQEGQGSMYFSFVDMAVRGRIQFGAEMLEVTGTAWLDREWSSQLLGRSQKGWDWFSMHLDDNSELMVFQLRGSPVFQSGTLIQADGTVIPLSPAQIELLPNETRETETGEVPAEWLIQIPDYGLDLTVNSWPGEYWNRGLVPYWEGPIDVSGSHTGEGFLEMTGYSSAKD</sequence>
<feature type="domain" description="AttH" evidence="9">
    <location>
        <begin position="864"/>
        <end position="1049"/>
    </location>
</feature>
<evidence type="ECO:0000256" key="1">
    <source>
        <dbReference type="ARBA" id="ARBA00004651"/>
    </source>
</evidence>
<gene>
    <name evidence="11" type="ORF">soil367_09235</name>
</gene>
<keyword evidence="4 7" id="KW-1133">Transmembrane helix</keyword>
<dbReference type="Pfam" id="PF17186">
    <property type="entry name" value="Lipocalin_9"/>
    <property type="match status" value="1"/>
</dbReference>
<evidence type="ECO:0000256" key="4">
    <source>
        <dbReference type="ARBA" id="ARBA00022989"/>
    </source>
</evidence>
<protein>
    <submittedName>
        <fullName evidence="11">Uncharacterized protein</fullName>
    </submittedName>
</protein>
<evidence type="ECO:0000256" key="7">
    <source>
        <dbReference type="SAM" id="Phobius"/>
    </source>
</evidence>
<name>A0A4P7XJP6_9ALTE</name>
<dbReference type="EMBL" id="CP031093">
    <property type="protein sequence ID" value="QCF26097.1"/>
    <property type="molecule type" value="Genomic_DNA"/>
</dbReference>
<dbReference type="RefSeq" id="WP_136548820.1">
    <property type="nucleotide sequence ID" value="NZ_CP031093.1"/>
</dbReference>
<feature type="domain" description="ABC3 transporter permease C-terminal" evidence="8">
    <location>
        <begin position="680"/>
        <end position="796"/>
    </location>
</feature>
<feature type="domain" description="ABC3 transporter permease C-terminal" evidence="8">
    <location>
        <begin position="229"/>
        <end position="340"/>
    </location>
</feature>
<evidence type="ECO:0000259" key="8">
    <source>
        <dbReference type="Pfam" id="PF02687"/>
    </source>
</evidence>
<dbReference type="OrthoDB" id="343744at2"/>
<feature type="transmembrane region" description="Helical" evidence="7">
    <location>
        <begin position="395"/>
        <end position="418"/>
    </location>
</feature>
<evidence type="ECO:0000313" key="11">
    <source>
        <dbReference type="EMBL" id="QCF26097.1"/>
    </source>
</evidence>
<accession>A0A4P7XJP6</accession>
<evidence type="ECO:0000259" key="9">
    <source>
        <dbReference type="Pfam" id="PF07143"/>
    </source>
</evidence>
<dbReference type="Pfam" id="PF02687">
    <property type="entry name" value="FtsX"/>
    <property type="match status" value="2"/>
</dbReference>
<feature type="domain" description="MacB-like periplasmic core" evidence="10">
    <location>
        <begin position="448"/>
        <end position="605"/>
    </location>
</feature>